<dbReference type="EMBL" id="RCZG01000002">
    <property type="protein sequence ID" value="TPG36007.1"/>
    <property type="molecule type" value="Genomic_DNA"/>
</dbReference>
<dbReference type="RefSeq" id="WP_140689451.1">
    <property type="nucleotide sequence ID" value="NZ_RCZG01000002.1"/>
</dbReference>
<dbReference type="OrthoDB" id="1187707at2"/>
<dbReference type="InterPro" id="IPR057037">
    <property type="entry name" value="TPR_rep_actino"/>
</dbReference>
<comment type="caution">
    <text evidence="4">The sequence shown here is derived from an EMBL/GenBank/DDBJ whole genome shotgun (WGS) entry which is preliminary data.</text>
</comment>
<evidence type="ECO:0000259" key="2">
    <source>
        <dbReference type="Pfam" id="PF18879"/>
    </source>
</evidence>
<sequence>MGVLDAFMSTWSSARETFGQGVPQTGERFDESGSLMRLQTTVESAAPGSRWTGTAAAAYDAANKDHGKVFAQLADLDQRLGKHVTASSQVVASGRQDLDAVRKWVLDAAASVPPGKNREQLLMPIVQRGLGQVSQIVTKSNGELSAIGGQIRTIGNEYQALGNQKFGPKEGVGDAVLGSEGEDGDTKRSPHEQGAADSAALQDGTLTPEQRERLTSNTQLTPAQQVALDQGNLTLPPERMSYLQGFSREFGDKTPTEIKAIMDRSGADGGKVADAFQLASNPNVHTGLPETNPPSIDHPSSGGTYALPEGIQRVLDGPAMTQPMSSGVFQDGRWIVPPEPTGPLQPTQGLNDLANIVQQGDRSLQHGTALDSGLMAKSQEMLEVSNQHSQLGPADDAPRWYHDNVDPTLQNMFNAVNADDMVIHDAVTGPGGEHFLNDLTNHQWQDDGLAAGGLFDWVGADAADDPTGRAAQTAHALAEYTSSHHSDLLNLESTRGIGAEGQSLGQVNPELTRDWARAFSPYFDDMVGNNTGGNDGLFAPLDPADGTKTEPTNTRNLMSVLMSDHPPMDQQPGSGAPKTASEILFDSTQQHVHTAFENAALSAVPGGPVTDDYAMQSAGRLQAALNLGSYDEAASRLHNTFQAQHESWQLQGKLYDLGAGFVDQYGAPGAAASDIAAFGKDFVIGPEPIEGKPPNVTIPGTFPTERFMAEVLAHNGAGDMSALDGIYDNGVLNEPPGQSGTADYRDYHNAIKAYLDSIGEPGATNDLMQTYWNTYTSSVFGAT</sequence>
<dbReference type="InterPro" id="IPR043796">
    <property type="entry name" value="ESX-1_EspA/EspE-like"/>
</dbReference>
<evidence type="ECO:0000256" key="1">
    <source>
        <dbReference type="SAM" id="MobiDB-lite"/>
    </source>
</evidence>
<name>A0A502EEX1_9MYCO</name>
<gene>
    <name evidence="4" type="ORF">EAH80_08320</name>
</gene>
<proteinExistence type="predicted"/>
<feature type="region of interest" description="Disordered" evidence="1">
    <location>
        <begin position="162"/>
        <end position="219"/>
    </location>
</feature>
<keyword evidence="5" id="KW-1185">Reference proteome</keyword>
<dbReference type="AlphaFoldDB" id="A0A502EEX1"/>
<accession>A0A502EEX1</accession>
<organism evidence="4 5">
    <name type="scientific">Mycolicibacterium hodleri</name>
    <dbReference type="NCBI Taxonomy" id="49897"/>
    <lineage>
        <taxon>Bacteria</taxon>
        <taxon>Bacillati</taxon>
        <taxon>Actinomycetota</taxon>
        <taxon>Actinomycetes</taxon>
        <taxon>Mycobacteriales</taxon>
        <taxon>Mycobacteriaceae</taxon>
        <taxon>Mycolicibacterium</taxon>
    </lineage>
</organism>
<protein>
    <submittedName>
        <fullName evidence="4">Uncharacterized protein</fullName>
    </submittedName>
</protein>
<evidence type="ECO:0000259" key="3">
    <source>
        <dbReference type="Pfam" id="PF23275"/>
    </source>
</evidence>
<evidence type="ECO:0000313" key="4">
    <source>
        <dbReference type="EMBL" id="TPG36007.1"/>
    </source>
</evidence>
<reference evidence="4 5" key="1">
    <citation type="journal article" date="2019" name="Environ. Microbiol.">
        <title>Species interactions and distinct microbial communities in high Arctic permafrost affected cryosols are associated with the CH4 and CO2 gas fluxes.</title>
        <authorList>
            <person name="Altshuler I."/>
            <person name="Hamel J."/>
            <person name="Turney S."/>
            <person name="Magnuson E."/>
            <person name="Levesque R."/>
            <person name="Greer C."/>
            <person name="Whyte L.G."/>
        </authorList>
    </citation>
    <scope>NUCLEOTIDE SEQUENCE [LARGE SCALE GENOMIC DNA]</scope>
    <source>
        <strain evidence="4 5">S5.20</strain>
    </source>
</reference>
<dbReference type="Pfam" id="PF23275">
    <property type="entry name" value="TPR_23"/>
    <property type="match status" value="1"/>
</dbReference>
<dbReference type="Proteomes" id="UP000320095">
    <property type="component" value="Unassembled WGS sequence"/>
</dbReference>
<evidence type="ECO:0000313" key="5">
    <source>
        <dbReference type="Proteomes" id="UP000320095"/>
    </source>
</evidence>
<feature type="domain" description="TPR repeat" evidence="3">
    <location>
        <begin position="217"/>
        <end position="457"/>
    </location>
</feature>
<feature type="domain" description="ESX-1 secretion-associated protein EspA/EspE-like" evidence="2">
    <location>
        <begin position="18"/>
        <end position="99"/>
    </location>
</feature>
<dbReference type="Pfam" id="PF18879">
    <property type="entry name" value="EspA_EspE"/>
    <property type="match status" value="1"/>
</dbReference>